<comment type="caution">
    <text evidence="1">The sequence shown here is derived from an EMBL/GenBank/DDBJ whole genome shotgun (WGS) entry which is preliminary data.</text>
</comment>
<proteinExistence type="predicted"/>
<evidence type="ECO:0000313" key="1">
    <source>
        <dbReference type="EMBL" id="KAI3374887.1"/>
    </source>
</evidence>
<dbReference type="Proteomes" id="UP000831701">
    <property type="component" value="Chromosome 3"/>
</dbReference>
<sequence>MNVLTDASEEIPHYVIAKARDWRRAPLRQQRCTKISTTRALQRRAAKSTAAPRSDAALCRASQTLIAPQDATRMIEDYSPSGDNMADRRQLFVEMRAQDLDSIRLSTYRTACKLRFVQKKCNLHLVDIWNIIEAFRENGINTMDLNADLSVARLEVVLSTIFYQLNKRMPTTHQINVEQSISLLLNFLLAAYDPEGHGKISVFVVKMALATICGGKILDKLRYIFSQISDSAGIMVYPQFDQFLREVLKLPMAVFEGPSFGYTEQAARTCFTQQKKVSLNTFLDTLMSDPPPQCLVWLPLMHRLANVENVFHPVECSYCHTESMMGFRYRCQQCHNYQLCQDCFWRGHASGSHSNQHQMKEYTSWRASSPPMFPEMPEKPLNLAHIVSIYLCTAGQNANSKIIRPPRPVNITNDYSLSHSMPTSGNPYSTKKLNYNLDVADRLADEHALIGLYVNLLQNNPKTCLLESSNHQDEEHSLIARYAARLAADAAAQQQRVPTDLPCSLDANKQQRQLIAELESKNREILQEIQRLRLQHEEASQPPPDRGQQNPTLLAELRLLRQRKDELEQRMSTLQESRRELMVQLEQLMMLLKTQGPGSPRSSPSHTISRPIPTPIHQTLPTPIHSDSARPHATPGPIHAWVWEGCLTPGGMILSGLPQDSLMGVGGDVQEAFAQGPRRNLRNDLLIAADSITNTMSSLVKELNSEGGSETESTVDSDYGRGDLLATTSSDPFFTYKPRCLSDTLSTRAADAESFENDLEQQLEDELKLEELMKHRQEPDKACMTPQMPGPTQALSPNGENNNDIVPDNGSNIIPYRKNTVRGERAYSWGMAVNVYSTSITQETMSRHDITAWVNDILCLNYTKVEQLSSGAAYCQFMDLLFPGCISLKKVKFQAKLEHEYIHNFKLLQASFKRMNVDKIIPVEKLVKGRFQDNLDFIQWFKKFFDANYDGKEYDPVAARQGQDAIPPPDPGEQIFNLPKKSHHAASSPTAGASRSSSTTPKSSTPTSRPSSAKKVPVPSAPAKGEKELEAQVTHLTEEVCCYYDDFKFFVDQKSYFTVNTLKSALEGVEKERDYYFSKLREVELLCQEEENAPFVERLMEILYASDEQDVKRVFFFLLTHLQRKRHYKDIQCVFFPDENGFYKAGREPASLSSASTAKSWEKCGDSFLDSPEIKNLKSSGKKLSTLRKSLPGLAQTRADGCSEDSAQIAWSSSDSEQCDDETQDQHPSRPPAPQRQYPQRPERPTAPIWSYTRALRMLSTDKDDPPVIDTDSDLDESEEDTEKDSGQQISDCESFDEKPEESPIKTTNMTELEISGYVSDGESFGDTVTSSRLDSESSPPRTGEGSKRSVRDWVRSAQAMLQTPQKQFNRQSKTPEDSAKKKRKFQSGGLAERLNRLQSRQRSAVSFWRHQSISDTSTTVTTTTVDRPGVLVLEVLEVQEECSMQLAHCEHKQTPGEGHQRSDSVPEERARVLVLFNRETAAQLIPAPRDVIHIYPPWQSLSIDGFSCDIILNTHFSQKVYSASKPANMSIPRGLLSAGRCSPYSLCKTFGLLEVCRTTEEDKPVCVLQYHYNQRKEKVVLMVAASDALCGFGGLGVLTRHCLSLLEAIEGLGQAGSVGQDVEVMVQRVYSIPVPDCSPASILKSRAPSWSSSAPPPTEKGQTRLCVLVQDSFGTFSEVQLHVLPRKDDLRRYCRMWQGRTCVLRDIKVVQRATRERRTRLFILIDSLWPPVKPRKDHGKAPKVSSVSTKHFPWQESSPSEGLVHDIVKNAYCNILKPKSELKTCRCSFVATVIYKRVMQSSDIGQGEVWLVLTDPSLQEEQPERPRRRTVALCVNTSCVLTSSVLEALNSPAACRVSFRDAIKEHGILLCAEQSVVEMCSEDPEGSLESSARPESLSEPRAKTLPQPVRLDPLTPEITPNSLCSLTGVIVGVDENSAYSWPVCNHCGSDNLQMLAERLQNFHCVSCKSAVNKPDLRFQLEVFLRSSLSNCTLKVKLQQKTIASVLNAAALEGDEFPGYDVENVLGKEVGPLTVYVRVVTRKPALWIGLEEICL</sequence>
<name>A0ACB8X5R1_9TELE</name>
<keyword evidence="2" id="KW-1185">Reference proteome</keyword>
<protein>
    <submittedName>
        <fullName evidence="1">Uncharacterized protein</fullName>
    </submittedName>
</protein>
<dbReference type="EMBL" id="CM041533">
    <property type="protein sequence ID" value="KAI3374887.1"/>
    <property type="molecule type" value="Genomic_DNA"/>
</dbReference>
<accession>A0ACB8X5R1</accession>
<evidence type="ECO:0000313" key="2">
    <source>
        <dbReference type="Proteomes" id="UP000831701"/>
    </source>
</evidence>
<reference evidence="1" key="1">
    <citation type="submission" date="2022-04" db="EMBL/GenBank/DDBJ databases">
        <title>Jade perch genome.</title>
        <authorList>
            <person name="Chao B."/>
        </authorList>
    </citation>
    <scope>NUCLEOTIDE SEQUENCE</scope>
    <source>
        <strain evidence="1">CB-2022</strain>
    </source>
</reference>
<organism evidence="1 2">
    <name type="scientific">Scortum barcoo</name>
    <name type="common">barcoo grunter</name>
    <dbReference type="NCBI Taxonomy" id="214431"/>
    <lineage>
        <taxon>Eukaryota</taxon>
        <taxon>Metazoa</taxon>
        <taxon>Chordata</taxon>
        <taxon>Craniata</taxon>
        <taxon>Vertebrata</taxon>
        <taxon>Euteleostomi</taxon>
        <taxon>Actinopterygii</taxon>
        <taxon>Neopterygii</taxon>
        <taxon>Teleostei</taxon>
        <taxon>Neoteleostei</taxon>
        <taxon>Acanthomorphata</taxon>
        <taxon>Eupercaria</taxon>
        <taxon>Centrarchiformes</taxon>
        <taxon>Terapontoidei</taxon>
        <taxon>Terapontidae</taxon>
        <taxon>Scortum</taxon>
    </lineage>
</organism>
<gene>
    <name evidence="1" type="ORF">L3Q82_021423</name>
</gene>